<dbReference type="OrthoDB" id="38684at2"/>
<dbReference type="Proteomes" id="UP000321400">
    <property type="component" value="Unassembled WGS sequence"/>
</dbReference>
<evidence type="ECO:0008006" key="3">
    <source>
        <dbReference type="Google" id="ProtNLM"/>
    </source>
</evidence>
<dbReference type="RefSeq" id="WP_089801322.1">
    <property type="nucleotide sequence ID" value="NZ_BJYE01000007.1"/>
</dbReference>
<sequence>MYQLDENHHFNIENYQTLPTFSSFLPGVAGESGLPIWAFYVNRGQGIASFGVQDKDHAIMEFLPADKSYQLVQTQGFRTFVKIIDGTSNQVVEPFAAHDTTGHTKMEIAENMLTLHYHHEVHEFSLTVNYFALPNTPVAGLVRQVTFKNHAKDERTFELLDGLPSIFPSGVDNAAYKELGNTLKSWFDVKNLENQLPFYFLRGSTADSAEVTRITQGNFYYSTVYFRGQESIVKPIIDKKLIFGSDTTLQTTFPFNHTPLNQLKNQTEQTTNRVSGGFTPIDVTLQESEEINWSTVVGYATSLDHVNSYVKQELSYTILQEKKQEALTITNHITSPITSETNEALFDAYSRQSYLDNGLRGGFPHVFVHGDKETIYYLYSRKHGDLERDYNFFSLSPTYYSQGNGNYRDINQNRRCDVFFEPKVKDYNLKMFMNLIQLDGYNPLGVKGVRFTLKTEDFDFDMYLDKDDIVSLKAFFDKSYTPGELKHYIEEERISLKTDFELFLAHVLSESDENFEAEYHEGFWVDHWTYNLDLIESYLAIYPDLTKELYFAKDYRFFNSPAEVKKREDKYVLVGDDLRQYNALHMNKDKPQSDWVRTLKDPDVVYETTLYSKLLTLGLVKTATLAPFGLGIEMEADKPGWNDSLNGLPGMIGSSTSELYEVKRLFDLLLAVNHSETVAIPVEVDELLTHVVAAIQEYTKGEQSEQAYWHDVATHRENYRHKIYKGLSGDEVMSSTDDLREKLQLLNSRIKQAIKAVESFDSELIPTYFYFELADKVSYTSNEKIDVESLTFKAKAVTPFLEGLVKALKLKEDKEAAKALYNQVKQSNIYDQKLGMYKTSMSIKGEKDELGRASAFTPGWLENESVFLHMEYKYLLATLKSGLTEEFYADMKQALIPFLDPKMYGRSTLENSSFIASSANPDPDVHGRGFVARLSGSTIEFMNMWFVMMTGGKPFVMADDTLTLALRPQLPGWMFKANGEVKVNFLGQVNVAYSNPSRTDTFGERGVGPVRYTLTMKDGSIEIIEGPYIKGDRAYDVRSGNVIDIQCELA</sequence>
<dbReference type="STRING" id="442899.SAMN05720591_11113"/>
<dbReference type="InterPro" id="IPR008928">
    <property type="entry name" value="6-hairpin_glycosidase_sf"/>
</dbReference>
<organism evidence="1 2">
    <name type="scientific">Halolactibacillus alkaliphilus</name>
    <dbReference type="NCBI Taxonomy" id="442899"/>
    <lineage>
        <taxon>Bacteria</taxon>
        <taxon>Bacillati</taxon>
        <taxon>Bacillota</taxon>
        <taxon>Bacilli</taxon>
        <taxon>Bacillales</taxon>
        <taxon>Bacillaceae</taxon>
        <taxon>Halolactibacillus</taxon>
    </lineage>
</organism>
<protein>
    <recommendedName>
        <fullName evidence="3">Cellobiose phosphorylase</fullName>
    </recommendedName>
</protein>
<proteinExistence type="predicted"/>
<evidence type="ECO:0000313" key="1">
    <source>
        <dbReference type="EMBL" id="GEN56342.1"/>
    </source>
</evidence>
<dbReference type="SUPFAM" id="SSF48208">
    <property type="entry name" value="Six-hairpin glycosidases"/>
    <property type="match status" value="1"/>
</dbReference>
<comment type="caution">
    <text evidence="1">The sequence shown here is derived from an EMBL/GenBank/DDBJ whole genome shotgun (WGS) entry which is preliminary data.</text>
</comment>
<reference evidence="1 2" key="1">
    <citation type="submission" date="2019-07" db="EMBL/GenBank/DDBJ databases">
        <title>Whole genome shotgun sequence of Halolactibacillus alkaliphilus NBRC 103919.</title>
        <authorList>
            <person name="Hosoyama A."/>
            <person name="Uohara A."/>
            <person name="Ohji S."/>
            <person name="Ichikawa N."/>
        </authorList>
    </citation>
    <scope>NUCLEOTIDE SEQUENCE [LARGE SCALE GENOMIC DNA]</scope>
    <source>
        <strain evidence="1 2">NBRC 103919</strain>
    </source>
</reference>
<evidence type="ECO:0000313" key="2">
    <source>
        <dbReference type="Proteomes" id="UP000321400"/>
    </source>
</evidence>
<accession>A0A511X068</accession>
<name>A0A511X068_9BACI</name>
<dbReference type="AlphaFoldDB" id="A0A511X068"/>
<keyword evidence="2" id="KW-1185">Reference proteome</keyword>
<dbReference type="GO" id="GO:0005975">
    <property type="term" value="P:carbohydrate metabolic process"/>
    <property type="evidence" value="ECO:0007669"/>
    <property type="project" value="InterPro"/>
</dbReference>
<dbReference type="EMBL" id="BJYE01000007">
    <property type="protein sequence ID" value="GEN56342.1"/>
    <property type="molecule type" value="Genomic_DNA"/>
</dbReference>
<gene>
    <name evidence="1" type="ORF">HAL01_08060</name>
</gene>